<dbReference type="SUPFAM" id="SSF46785">
    <property type="entry name" value="Winged helix' DNA-binding domain"/>
    <property type="match status" value="1"/>
</dbReference>
<dbReference type="Pfam" id="PF00250">
    <property type="entry name" value="Forkhead"/>
    <property type="match status" value="1"/>
</dbReference>
<protein>
    <recommendedName>
        <fullName evidence="4">Fork-head domain-containing protein</fullName>
    </recommendedName>
</protein>
<dbReference type="InterPro" id="IPR036390">
    <property type="entry name" value="WH_DNA-bd_sf"/>
</dbReference>
<evidence type="ECO:0000259" key="4">
    <source>
        <dbReference type="PROSITE" id="PS50039"/>
    </source>
</evidence>
<evidence type="ECO:0000313" key="5">
    <source>
        <dbReference type="EMBL" id="KAL3091208.1"/>
    </source>
</evidence>
<evidence type="ECO:0000313" key="6">
    <source>
        <dbReference type="Proteomes" id="UP001620645"/>
    </source>
</evidence>
<accession>A0ABD2JL85</accession>
<dbReference type="GO" id="GO:0005634">
    <property type="term" value="C:nucleus"/>
    <property type="evidence" value="ECO:0007669"/>
    <property type="project" value="UniProtKB-SubCell"/>
</dbReference>
<reference evidence="5 6" key="1">
    <citation type="submission" date="2024-10" db="EMBL/GenBank/DDBJ databases">
        <authorList>
            <person name="Kim D."/>
        </authorList>
    </citation>
    <scope>NUCLEOTIDE SEQUENCE [LARGE SCALE GENOMIC DNA]</scope>
    <source>
        <strain evidence="5">Taebaek</strain>
    </source>
</reference>
<keyword evidence="2" id="KW-0539">Nucleus</keyword>
<dbReference type="InterPro" id="IPR036388">
    <property type="entry name" value="WH-like_DNA-bd_sf"/>
</dbReference>
<evidence type="ECO:0000256" key="1">
    <source>
        <dbReference type="ARBA" id="ARBA00023125"/>
    </source>
</evidence>
<dbReference type="Proteomes" id="UP001620645">
    <property type="component" value="Unassembled WGS sequence"/>
</dbReference>
<dbReference type="PROSITE" id="PS50039">
    <property type="entry name" value="FORK_HEAD_3"/>
    <property type="match status" value="1"/>
</dbReference>
<comment type="subcellular location">
    <subcellularLocation>
        <location evidence="2">Nucleus</location>
    </subcellularLocation>
</comment>
<organism evidence="5 6">
    <name type="scientific">Heterodera schachtii</name>
    <name type="common">Sugarbeet cyst nematode worm</name>
    <name type="synonym">Tylenchus schachtii</name>
    <dbReference type="NCBI Taxonomy" id="97005"/>
    <lineage>
        <taxon>Eukaryota</taxon>
        <taxon>Metazoa</taxon>
        <taxon>Ecdysozoa</taxon>
        <taxon>Nematoda</taxon>
        <taxon>Chromadorea</taxon>
        <taxon>Rhabditida</taxon>
        <taxon>Tylenchina</taxon>
        <taxon>Tylenchomorpha</taxon>
        <taxon>Tylenchoidea</taxon>
        <taxon>Heteroderidae</taxon>
        <taxon>Heteroderinae</taxon>
        <taxon>Heterodera</taxon>
    </lineage>
</organism>
<dbReference type="AlphaFoldDB" id="A0ABD2JL85"/>
<evidence type="ECO:0000256" key="3">
    <source>
        <dbReference type="SAM" id="MobiDB-lite"/>
    </source>
</evidence>
<comment type="caution">
    <text evidence="5">The sequence shown here is derived from an EMBL/GenBank/DDBJ whole genome shotgun (WGS) entry which is preliminary data.</text>
</comment>
<gene>
    <name evidence="5" type="ORF">niasHS_004142</name>
</gene>
<proteinExistence type="predicted"/>
<dbReference type="EMBL" id="JBICCN010000134">
    <property type="protein sequence ID" value="KAL3091208.1"/>
    <property type="molecule type" value="Genomic_DNA"/>
</dbReference>
<feature type="domain" description="Fork-head" evidence="4">
    <location>
        <begin position="145"/>
        <end position="175"/>
    </location>
</feature>
<dbReference type="GO" id="GO:0003677">
    <property type="term" value="F:DNA binding"/>
    <property type="evidence" value="ECO:0007669"/>
    <property type="project" value="UniProtKB-UniRule"/>
</dbReference>
<feature type="DNA-binding region" description="Fork-head" evidence="2">
    <location>
        <begin position="145"/>
        <end position="175"/>
    </location>
</feature>
<name>A0ABD2JL85_HETSC</name>
<dbReference type="Gene3D" id="1.10.10.10">
    <property type="entry name" value="Winged helix-like DNA-binding domain superfamily/Winged helix DNA-binding domain"/>
    <property type="match status" value="1"/>
</dbReference>
<sequence>MEVTDFRWPISAKYGGRPCQNGWSLRTEAVRTMCGQRTAHSPHALTTTSRAGRWMGRTWWCAVFFQRMSLTDCEQGDHGPNCHSVHGAAHCTSPSPLWLQRHTFGRQLVTSSVLARRMAHSESTTAKAQQIVVGDQTPGDEKEERPSLSYKDLITEAIERSPERRLKLSEIYQVE</sequence>
<dbReference type="InterPro" id="IPR001766">
    <property type="entry name" value="Fork_head_dom"/>
</dbReference>
<feature type="region of interest" description="Disordered" evidence="3">
    <location>
        <begin position="133"/>
        <end position="154"/>
    </location>
</feature>
<keyword evidence="1 2" id="KW-0238">DNA-binding</keyword>
<evidence type="ECO:0000256" key="2">
    <source>
        <dbReference type="PROSITE-ProRule" id="PRU00089"/>
    </source>
</evidence>
<keyword evidence="6" id="KW-1185">Reference proteome</keyword>